<evidence type="ECO:0000313" key="4">
    <source>
        <dbReference type="Proteomes" id="UP000006514"/>
    </source>
</evidence>
<feature type="compositionally biased region" description="Acidic residues" evidence="1">
    <location>
        <begin position="204"/>
        <end position="221"/>
    </location>
</feature>
<feature type="transmembrane region" description="Helical" evidence="2">
    <location>
        <begin position="20"/>
        <end position="42"/>
    </location>
</feature>
<evidence type="ECO:0000256" key="1">
    <source>
        <dbReference type="SAM" id="MobiDB-lite"/>
    </source>
</evidence>
<accession>J0L9J0</accession>
<dbReference type="AlphaFoldDB" id="J0L9J0"/>
<keyword evidence="4" id="KW-1185">Reference proteome</keyword>
<feature type="compositionally biased region" description="Basic and acidic residues" evidence="1">
    <location>
        <begin position="231"/>
        <end position="246"/>
    </location>
</feature>
<keyword evidence="2" id="KW-0812">Transmembrane</keyword>
<gene>
    <name evidence="3" type="ORF">AURDEDRAFT_177886</name>
</gene>
<dbReference type="Proteomes" id="UP000006514">
    <property type="component" value="Unassembled WGS sequence"/>
</dbReference>
<protein>
    <submittedName>
        <fullName evidence="3">Uncharacterized protein</fullName>
    </submittedName>
</protein>
<feature type="region of interest" description="Disordered" evidence="1">
    <location>
        <begin position="201"/>
        <end position="246"/>
    </location>
</feature>
<dbReference type="EMBL" id="JH688483">
    <property type="protein sequence ID" value="EJD33026.1"/>
    <property type="molecule type" value="Genomic_DNA"/>
</dbReference>
<reference evidence="4" key="1">
    <citation type="journal article" date="2012" name="Science">
        <title>The Paleozoic origin of enzymatic lignin decomposition reconstructed from 31 fungal genomes.</title>
        <authorList>
            <person name="Floudas D."/>
            <person name="Binder M."/>
            <person name="Riley R."/>
            <person name="Barry K."/>
            <person name="Blanchette R.A."/>
            <person name="Henrissat B."/>
            <person name="Martinez A.T."/>
            <person name="Otillar R."/>
            <person name="Spatafora J.W."/>
            <person name="Yadav J.S."/>
            <person name="Aerts A."/>
            <person name="Benoit I."/>
            <person name="Boyd A."/>
            <person name="Carlson A."/>
            <person name="Copeland A."/>
            <person name="Coutinho P.M."/>
            <person name="de Vries R.P."/>
            <person name="Ferreira P."/>
            <person name="Findley K."/>
            <person name="Foster B."/>
            <person name="Gaskell J."/>
            <person name="Glotzer D."/>
            <person name="Gorecki P."/>
            <person name="Heitman J."/>
            <person name="Hesse C."/>
            <person name="Hori C."/>
            <person name="Igarashi K."/>
            <person name="Jurgens J.A."/>
            <person name="Kallen N."/>
            <person name="Kersten P."/>
            <person name="Kohler A."/>
            <person name="Kuees U."/>
            <person name="Kumar T.K.A."/>
            <person name="Kuo A."/>
            <person name="LaButti K."/>
            <person name="Larrondo L.F."/>
            <person name="Lindquist E."/>
            <person name="Ling A."/>
            <person name="Lombard V."/>
            <person name="Lucas S."/>
            <person name="Lundell T."/>
            <person name="Martin R."/>
            <person name="McLaughlin D.J."/>
            <person name="Morgenstern I."/>
            <person name="Morin E."/>
            <person name="Murat C."/>
            <person name="Nagy L.G."/>
            <person name="Nolan M."/>
            <person name="Ohm R.A."/>
            <person name="Patyshakuliyeva A."/>
            <person name="Rokas A."/>
            <person name="Ruiz-Duenas F.J."/>
            <person name="Sabat G."/>
            <person name="Salamov A."/>
            <person name="Samejima M."/>
            <person name="Schmutz J."/>
            <person name="Slot J.C."/>
            <person name="St John F."/>
            <person name="Stenlid J."/>
            <person name="Sun H."/>
            <person name="Sun S."/>
            <person name="Syed K."/>
            <person name="Tsang A."/>
            <person name="Wiebenga A."/>
            <person name="Young D."/>
            <person name="Pisabarro A."/>
            <person name="Eastwood D.C."/>
            <person name="Martin F."/>
            <person name="Cullen D."/>
            <person name="Grigoriev I.V."/>
            <person name="Hibbett D.S."/>
        </authorList>
    </citation>
    <scope>NUCLEOTIDE SEQUENCE [LARGE SCALE GENOMIC DNA]</scope>
    <source>
        <strain evidence="4">TFB10046</strain>
    </source>
</reference>
<evidence type="ECO:0000313" key="3">
    <source>
        <dbReference type="EMBL" id="EJD33026.1"/>
    </source>
</evidence>
<evidence type="ECO:0000256" key="2">
    <source>
        <dbReference type="SAM" id="Phobius"/>
    </source>
</evidence>
<name>J0L9J0_AURST</name>
<dbReference type="KEGG" id="adl:AURDEDRAFT_177886"/>
<keyword evidence="2" id="KW-0472">Membrane</keyword>
<organism evidence="3 4">
    <name type="scientific">Auricularia subglabra (strain TFB-10046 / SS5)</name>
    <name type="common">White-rot fungus</name>
    <name type="synonym">Auricularia delicata (strain TFB10046)</name>
    <dbReference type="NCBI Taxonomy" id="717982"/>
    <lineage>
        <taxon>Eukaryota</taxon>
        <taxon>Fungi</taxon>
        <taxon>Dikarya</taxon>
        <taxon>Basidiomycota</taxon>
        <taxon>Agaricomycotina</taxon>
        <taxon>Agaricomycetes</taxon>
        <taxon>Auriculariales</taxon>
        <taxon>Auriculariaceae</taxon>
        <taxon>Auricularia</taxon>
    </lineage>
</organism>
<proteinExistence type="predicted"/>
<dbReference type="InParanoid" id="J0L9J0"/>
<sequence>MGNSFAPPTMFLQAQQPAPSNIPVLASVCVIAGLILGGFALAGSTKIRRHLRASISWISRQFHACVAWVNSHRRRRNDLAPRGLMPVLPTQAHVPESHEMASGTSFDLPLPVSPTSINCSIDCSIDDPPGYASMPEPVPVITVDEPSTPQATGCGSEPSSRCSSPSSVHAVAHAPDLGLWDGSVVPWGLIAASATPCASSVFETDSEKDENDMEEGENEGQEDGHAGVAHVKGDVHVKEEVPTLGD</sequence>
<keyword evidence="2" id="KW-1133">Transmembrane helix</keyword>